<dbReference type="PROSITE" id="PS50975">
    <property type="entry name" value="ATP_GRASP"/>
    <property type="match status" value="1"/>
</dbReference>
<evidence type="ECO:0000256" key="11">
    <source>
        <dbReference type="ARBA" id="ARBA00033624"/>
    </source>
</evidence>
<evidence type="ECO:0000256" key="6">
    <source>
        <dbReference type="ARBA" id="ARBA00022777"/>
    </source>
</evidence>
<comment type="similarity">
    <text evidence="1 16">Belongs to the ITPK1 family.</text>
</comment>
<dbReference type="InterPro" id="IPR011761">
    <property type="entry name" value="ATP-grasp"/>
</dbReference>
<organism evidence="19 20">
    <name type="scientific">Clytia hemisphaerica</name>
    <dbReference type="NCBI Taxonomy" id="252671"/>
    <lineage>
        <taxon>Eukaryota</taxon>
        <taxon>Metazoa</taxon>
        <taxon>Cnidaria</taxon>
        <taxon>Hydrozoa</taxon>
        <taxon>Hydroidolina</taxon>
        <taxon>Leptothecata</taxon>
        <taxon>Obeliida</taxon>
        <taxon>Clytiidae</taxon>
        <taxon>Clytia</taxon>
    </lineage>
</organism>
<dbReference type="AlphaFoldDB" id="A0A7M5XH04"/>
<feature type="binding site" evidence="17">
    <location>
        <position position="303"/>
    </location>
    <ligand>
        <name>Mg(2+)</name>
        <dbReference type="ChEBI" id="CHEBI:18420"/>
        <label>2</label>
    </ligand>
</feature>
<feature type="binding site" evidence="17">
    <location>
        <position position="305"/>
    </location>
    <ligand>
        <name>Mg(2+)</name>
        <dbReference type="ChEBI" id="CHEBI:18420"/>
        <label>2</label>
    </ligand>
</feature>
<evidence type="ECO:0000256" key="5">
    <source>
        <dbReference type="ARBA" id="ARBA00022741"/>
    </source>
</evidence>
<dbReference type="OrthoDB" id="25308at2759"/>
<feature type="binding site" evidence="17">
    <location>
        <position position="303"/>
    </location>
    <ligand>
        <name>Mg(2+)</name>
        <dbReference type="ChEBI" id="CHEBI:18420"/>
        <label>1</label>
    </ligand>
</feature>
<evidence type="ECO:0000256" key="7">
    <source>
        <dbReference type="ARBA" id="ARBA00022840"/>
    </source>
</evidence>
<keyword evidence="4 16" id="KW-0479">Metal-binding</keyword>
<dbReference type="SUPFAM" id="SSF56059">
    <property type="entry name" value="Glutathione synthetase ATP-binding domain-like"/>
    <property type="match status" value="1"/>
</dbReference>
<protein>
    <recommendedName>
        <fullName evidence="2 16">Inositol-tetrakisphosphate 1-kinase</fullName>
        <ecNumber evidence="16">2.7.1.134</ecNumber>
    </recommendedName>
</protein>
<keyword evidence="9" id="KW-0413">Isomerase</keyword>
<dbReference type="GO" id="GO:0000287">
    <property type="term" value="F:magnesium ion binding"/>
    <property type="evidence" value="ECO:0007669"/>
    <property type="project" value="InterPro"/>
</dbReference>
<evidence type="ECO:0000256" key="12">
    <source>
        <dbReference type="ARBA" id="ARBA00033645"/>
    </source>
</evidence>
<feature type="domain" description="ATP-grasp" evidence="18">
    <location>
        <begin position="125"/>
        <end position="331"/>
    </location>
</feature>
<dbReference type="Proteomes" id="UP000594262">
    <property type="component" value="Unplaced"/>
</dbReference>
<keyword evidence="7 16" id="KW-0067">ATP-binding</keyword>
<evidence type="ECO:0000256" key="17">
    <source>
        <dbReference type="PIRSR" id="PIRSR038186-2"/>
    </source>
</evidence>
<comment type="function">
    <text evidence="16">Kinase that can phosphorylate various inositol polyphosphate such as Ins(3,4,5,6)P4 or Ins(1,3,4)P3.</text>
</comment>
<evidence type="ECO:0000313" key="19">
    <source>
        <dbReference type="EnsemblMetazoa" id="CLYHEMP022195.1"/>
    </source>
</evidence>
<dbReference type="GO" id="GO:0047325">
    <property type="term" value="F:inositol-3,4,5,6-tetrakisphosphate 1-kinase activity"/>
    <property type="evidence" value="ECO:0007669"/>
    <property type="project" value="UniProtKB-EC"/>
</dbReference>
<dbReference type="PANTHER" id="PTHR14217:SF1">
    <property type="entry name" value="INOSITOL-TETRAKISPHOSPHATE 1-KINASE"/>
    <property type="match status" value="1"/>
</dbReference>
<comment type="subunit">
    <text evidence="16">Monomer.</text>
</comment>
<dbReference type="EnsemblMetazoa" id="CLYHEMT022195.1">
    <property type="protein sequence ID" value="CLYHEMP022195.1"/>
    <property type="gene ID" value="CLYHEMG022195"/>
</dbReference>
<dbReference type="Pfam" id="PF05770">
    <property type="entry name" value="Ins134_P3_kin"/>
    <property type="match status" value="1"/>
</dbReference>
<keyword evidence="5 16" id="KW-0547">Nucleotide-binding</keyword>
<keyword evidence="20" id="KW-1185">Reference proteome</keyword>
<proteinExistence type="inferred from homology"/>
<dbReference type="GO" id="GO:0016853">
    <property type="term" value="F:isomerase activity"/>
    <property type="evidence" value="ECO:0007669"/>
    <property type="project" value="UniProtKB-KW"/>
</dbReference>
<comment type="catalytic activity">
    <reaction evidence="10">
        <text>1D-myo-inositol 1,3,4-trisphosphate + ATP = 1D-myo-inositol 1,3,4,5-tetrakisphosphate + ADP + H(+)</text>
        <dbReference type="Rhea" id="RHEA:13253"/>
        <dbReference type="ChEBI" id="CHEBI:15378"/>
        <dbReference type="ChEBI" id="CHEBI:30616"/>
        <dbReference type="ChEBI" id="CHEBI:57895"/>
        <dbReference type="ChEBI" id="CHEBI:58414"/>
        <dbReference type="ChEBI" id="CHEBI:456216"/>
        <dbReference type="EC" id="2.7.1.159"/>
    </reaction>
    <physiologicalReaction direction="left-to-right" evidence="10">
        <dbReference type="Rhea" id="RHEA:13254"/>
    </physiologicalReaction>
    <physiologicalReaction direction="right-to-left" evidence="10">
        <dbReference type="Rhea" id="RHEA:13255"/>
    </physiologicalReaction>
</comment>
<sequence length="333" mass="38712">MTKSRIIRFAVMLPKDKARKIRIPERIESLCQQEGIEVTTIDAFKLKEDKIEANFDIVLHKIFDYFNEPELTVEQMQDVIQNCKDFFEQNPKMIVLDDTEKYRKCTDRLYCTRIMRECSLFVDGIQVFVPKSLEIAAGLPSDQVRDMLSEAKINFPILVKPMYTSDRKMSLVFSLDDVNEKCSPSLVQEFYNHNDVMYKVFVMNNRYNVIQRPSIKNYEKDPHQKPIFLDSRDVSKMGRGFHPEIHKSDPSKQTWQSSFSNPDILNKSVLNSLCVKLRDASGLKMFGFDLLVVRETGHYAIVDLNPFPGFKGIPDDVFADDFVQMLKDLVFSK</sequence>
<dbReference type="PANTHER" id="PTHR14217">
    <property type="entry name" value="INOSITOL-TETRAKISPHOSPHATE 1-KINASE"/>
    <property type="match status" value="1"/>
</dbReference>
<dbReference type="GO" id="GO:0052725">
    <property type="term" value="F:inositol-1,3,4-trisphosphate 6-kinase activity"/>
    <property type="evidence" value="ECO:0007669"/>
    <property type="project" value="InterPro"/>
</dbReference>
<comment type="catalytic activity">
    <reaction evidence="14">
        <text>1D-myo-inositol 1,3,4-trisphosphate + 1D-myo-inositol 1,3,4,5,6-pentakisphosphate = 1D-myo-inositol 3,4,5,6-tetrakisphosphate + 1D-myo-inositol 1,3,4,5-tetrakisphosphate</text>
        <dbReference type="Rhea" id="RHEA:70271"/>
        <dbReference type="ChEBI" id="CHEBI:57539"/>
        <dbReference type="ChEBI" id="CHEBI:57733"/>
        <dbReference type="ChEBI" id="CHEBI:57895"/>
        <dbReference type="ChEBI" id="CHEBI:58414"/>
    </reaction>
    <physiologicalReaction direction="left-to-right" evidence="14">
        <dbReference type="Rhea" id="RHEA:70272"/>
    </physiologicalReaction>
    <physiologicalReaction direction="right-to-left" evidence="14">
        <dbReference type="Rhea" id="RHEA:70273"/>
    </physiologicalReaction>
</comment>
<evidence type="ECO:0000256" key="13">
    <source>
        <dbReference type="ARBA" id="ARBA00033674"/>
    </source>
</evidence>
<comment type="catalytic activity">
    <reaction evidence="13">
        <text>1D-myo-inositol 1,3,4-trisphosphate + ATP = 1D-myo-inositol 1,3,4,6-tetrakisphosphate + ADP + H(+)</text>
        <dbReference type="Rhea" id="RHEA:20940"/>
        <dbReference type="ChEBI" id="CHEBI:15378"/>
        <dbReference type="ChEBI" id="CHEBI:30616"/>
        <dbReference type="ChEBI" id="CHEBI:57660"/>
        <dbReference type="ChEBI" id="CHEBI:58414"/>
        <dbReference type="ChEBI" id="CHEBI:456216"/>
        <dbReference type="EC" id="2.7.1.159"/>
    </reaction>
    <physiologicalReaction direction="left-to-right" evidence="13">
        <dbReference type="Rhea" id="RHEA:20941"/>
    </physiologicalReaction>
    <physiologicalReaction direction="right-to-left" evidence="13">
        <dbReference type="Rhea" id="RHEA:20942"/>
    </physiologicalReaction>
</comment>
<comment type="catalytic activity">
    <reaction evidence="11">
        <text>1D-myo-inositol 3,4,6-trisphosphate + ATP = 1D-myo-inositol 1,3,4,6-tetrakisphosphate + ADP + H(+)</text>
        <dbReference type="Rhea" id="RHEA:70287"/>
        <dbReference type="ChEBI" id="CHEBI:15378"/>
        <dbReference type="ChEBI" id="CHEBI:30616"/>
        <dbReference type="ChEBI" id="CHEBI:57660"/>
        <dbReference type="ChEBI" id="CHEBI:189099"/>
        <dbReference type="ChEBI" id="CHEBI:456216"/>
    </reaction>
    <physiologicalReaction direction="left-to-right" evidence="11">
        <dbReference type="Rhea" id="RHEA:70288"/>
    </physiologicalReaction>
    <physiologicalReaction direction="right-to-left" evidence="11">
        <dbReference type="Rhea" id="RHEA:70289"/>
    </physiologicalReaction>
</comment>
<dbReference type="GO" id="GO:0005737">
    <property type="term" value="C:cytoplasm"/>
    <property type="evidence" value="ECO:0007669"/>
    <property type="project" value="TreeGrafter"/>
</dbReference>
<dbReference type="GO" id="GO:0005524">
    <property type="term" value="F:ATP binding"/>
    <property type="evidence" value="ECO:0007669"/>
    <property type="project" value="UniProtKB-UniRule"/>
</dbReference>
<name>A0A7M5XH04_9CNID</name>
<evidence type="ECO:0000256" key="15">
    <source>
        <dbReference type="ARBA" id="ARBA00049058"/>
    </source>
</evidence>
<evidence type="ECO:0000256" key="8">
    <source>
        <dbReference type="ARBA" id="ARBA00022842"/>
    </source>
</evidence>
<keyword evidence="6 16" id="KW-0418">Kinase</keyword>
<evidence type="ECO:0000256" key="16">
    <source>
        <dbReference type="PIRNR" id="PIRNR038186"/>
    </source>
</evidence>
<comment type="cofactor">
    <cofactor evidence="16 17">
        <name>Mg(2+)</name>
        <dbReference type="ChEBI" id="CHEBI:18420"/>
    </cofactor>
    <text evidence="16 17">Binds 2 magnesium ions per subunit.</text>
</comment>
<dbReference type="GO" id="GO:0052726">
    <property type="term" value="F:inositol-1,3,4-trisphosphate 5-kinase activity"/>
    <property type="evidence" value="ECO:0007669"/>
    <property type="project" value="InterPro"/>
</dbReference>
<reference evidence="19" key="1">
    <citation type="submission" date="2021-01" db="UniProtKB">
        <authorList>
            <consortium name="EnsemblMetazoa"/>
        </authorList>
    </citation>
    <scope>IDENTIFICATION</scope>
</reference>
<evidence type="ECO:0000256" key="2">
    <source>
        <dbReference type="ARBA" id="ARBA00014968"/>
    </source>
</evidence>
<evidence type="ECO:0000259" key="18">
    <source>
        <dbReference type="PROSITE" id="PS50975"/>
    </source>
</evidence>
<comment type="catalytic activity">
    <reaction evidence="12">
        <text>1D-myo-inositol 3,4,5,6-tetrakisphosphate + ATP = 1D-myo-inositol 1,3,4,5,6-pentakisphosphate + ADP + H(+)</text>
        <dbReference type="Rhea" id="RHEA:12452"/>
        <dbReference type="ChEBI" id="CHEBI:15378"/>
        <dbReference type="ChEBI" id="CHEBI:30616"/>
        <dbReference type="ChEBI" id="CHEBI:57539"/>
        <dbReference type="ChEBI" id="CHEBI:57733"/>
        <dbReference type="ChEBI" id="CHEBI:456216"/>
        <dbReference type="EC" id="2.7.1.134"/>
    </reaction>
    <physiologicalReaction direction="left-to-right" evidence="12">
        <dbReference type="Rhea" id="RHEA:12453"/>
    </physiologicalReaction>
    <physiologicalReaction direction="right-to-left" evidence="12">
        <dbReference type="Rhea" id="RHEA:12454"/>
    </physiologicalReaction>
</comment>
<dbReference type="InterPro" id="IPR041429">
    <property type="entry name" value="ITPK1_N"/>
</dbReference>
<dbReference type="GO" id="GO:0032957">
    <property type="term" value="P:inositol trisphosphate metabolic process"/>
    <property type="evidence" value="ECO:0007669"/>
    <property type="project" value="InterPro"/>
</dbReference>
<accession>A0A7M5XH04</accession>
<comment type="catalytic activity">
    <reaction evidence="15">
        <text>1D-myo-inositol 1,3,4-trisphosphate + 1D-myo-inositol 1,3,4,5,6-pentakisphosphate = 1D-myo-inositol 3,4,5,6-tetrakisphosphate + 1D-myo-inositol 1,3,4,6-tetrakisphosphate</text>
        <dbReference type="Rhea" id="RHEA:70263"/>
        <dbReference type="ChEBI" id="CHEBI:57539"/>
        <dbReference type="ChEBI" id="CHEBI:57660"/>
        <dbReference type="ChEBI" id="CHEBI:57733"/>
        <dbReference type="ChEBI" id="CHEBI:58414"/>
    </reaction>
    <physiologicalReaction direction="left-to-right" evidence="15">
        <dbReference type="Rhea" id="RHEA:70264"/>
    </physiologicalReaction>
    <physiologicalReaction direction="right-to-left" evidence="15">
        <dbReference type="Rhea" id="RHEA:70265"/>
    </physiologicalReaction>
</comment>
<evidence type="ECO:0000256" key="3">
    <source>
        <dbReference type="ARBA" id="ARBA00022679"/>
    </source>
</evidence>
<dbReference type="Pfam" id="PF17927">
    <property type="entry name" value="Ins134_P3_kin_N"/>
    <property type="match status" value="1"/>
</dbReference>
<dbReference type="EC" id="2.7.1.134" evidence="16"/>
<feature type="binding site" evidence="17">
    <location>
        <position position="289"/>
    </location>
    <ligand>
        <name>Mg(2+)</name>
        <dbReference type="ChEBI" id="CHEBI:18420"/>
        <label>1</label>
    </ligand>
</feature>
<dbReference type="PIRSF" id="PIRSF038186">
    <property type="entry name" value="ITPK"/>
    <property type="match status" value="1"/>
</dbReference>
<dbReference type="Gene3D" id="3.30.470.20">
    <property type="entry name" value="ATP-grasp fold, B domain"/>
    <property type="match status" value="1"/>
</dbReference>
<keyword evidence="3 16" id="KW-0808">Transferase</keyword>
<dbReference type="InterPro" id="IPR008656">
    <property type="entry name" value="Inositol_tetrakis-P_1-kinase"/>
</dbReference>
<evidence type="ECO:0000256" key="4">
    <source>
        <dbReference type="ARBA" id="ARBA00022723"/>
    </source>
</evidence>
<evidence type="ECO:0000256" key="1">
    <source>
        <dbReference type="ARBA" id="ARBA00009601"/>
    </source>
</evidence>
<evidence type="ECO:0000256" key="10">
    <source>
        <dbReference type="ARBA" id="ARBA00033609"/>
    </source>
</evidence>
<evidence type="ECO:0000256" key="14">
    <source>
        <dbReference type="ARBA" id="ARBA00047728"/>
    </source>
</evidence>
<evidence type="ECO:0000256" key="9">
    <source>
        <dbReference type="ARBA" id="ARBA00023235"/>
    </source>
</evidence>
<evidence type="ECO:0000313" key="20">
    <source>
        <dbReference type="Proteomes" id="UP000594262"/>
    </source>
</evidence>
<keyword evidence="8 16" id="KW-0460">Magnesium</keyword>
<dbReference type="InterPro" id="IPR040464">
    <property type="entry name" value="InsP(3)kin_ATP-grasp"/>
</dbReference>